<comment type="cofactor">
    <cofactor evidence="1">
        <name>Fe cation</name>
        <dbReference type="ChEBI" id="CHEBI:24875"/>
    </cofactor>
</comment>
<dbReference type="InterPro" id="IPR056798">
    <property type="entry name" value="ADH_Fe_C"/>
</dbReference>
<accession>A0A6N9THQ0</accession>
<comment type="similarity">
    <text evidence="2">Belongs to the iron-containing alcohol dehydrogenase family.</text>
</comment>
<dbReference type="Pfam" id="PF25137">
    <property type="entry name" value="ADH_Fe_C"/>
    <property type="match status" value="1"/>
</dbReference>
<dbReference type="Pfam" id="PF00465">
    <property type="entry name" value="Fe-ADH"/>
    <property type="match status" value="1"/>
</dbReference>
<dbReference type="GO" id="GO:0004022">
    <property type="term" value="F:alcohol dehydrogenase (NAD+) activity"/>
    <property type="evidence" value="ECO:0007669"/>
    <property type="project" value="TreeGrafter"/>
</dbReference>
<name>A0A6N9THQ0_9ALTE</name>
<dbReference type="EMBL" id="JAAAWO010000011">
    <property type="protein sequence ID" value="NDW16680.1"/>
    <property type="molecule type" value="Genomic_DNA"/>
</dbReference>
<evidence type="ECO:0000256" key="4">
    <source>
        <dbReference type="ARBA" id="ARBA00023027"/>
    </source>
</evidence>
<dbReference type="Gene3D" id="3.40.50.1970">
    <property type="match status" value="1"/>
</dbReference>
<keyword evidence="8" id="KW-1185">Reference proteome</keyword>
<dbReference type="PROSITE" id="PS00913">
    <property type="entry name" value="ADH_IRON_1"/>
    <property type="match status" value="1"/>
</dbReference>
<dbReference type="PANTHER" id="PTHR11496">
    <property type="entry name" value="ALCOHOL DEHYDROGENASE"/>
    <property type="match status" value="1"/>
</dbReference>
<gene>
    <name evidence="7" type="ORF">GTQ48_14290</name>
</gene>
<dbReference type="FunFam" id="1.20.1090.10:FF:000001">
    <property type="entry name" value="Aldehyde-alcohol dehydrogenase"/>
    <property type="match status" value="1"/>
</dbReference>
<proteinExistence type="inferred from homology"/>
<dbReference type="PANTHER" id="PTHR11496:SF102">
    <property type="entry name" value="ALCOHOL DEHYDROGENASE 4"/>
    <property type="match status" value="1"/>
</dbReference>
<evidence type="ECO:0000256" key="1">
    <source>
        <dbReference type="ARBA" id="ARBA00001962"/>
    </source>
</evidence>
<dbReference type="GO" id="GO:0046872">
    <property type="term" value="F:metal ion binding"/>
    <property type="evidence" value="ECO:0007669"/>
    <property type="project" value="InterPro"/>
</dbReference>
<evidence type="ECO:0000259" key="5">
    <source>
        <dbReference type="Pfam" id="PF00465"/>
    </source>
</evidence>
<dbReference type="Proteomes" id="UP000471381">
    <property type="component" value="Unassembled WGS sequence"/>
</dbReference>
<dbReference type="SUPFAM" id="SSF56796">
    <property type="entry name" value="Dehydroquinate synthase-like"/>
    <property type="match status" value="1"/>
</dbReference>
<comment type="caution">
    <text evidence="7">The sequence shown here is derived from an EMBL/GenBank/DDBJ whole genome shotgun (WGS) entry which is preliminary data.</text>
</comment>
<dbReference type="CDD" id="cd08194">
    <property type="entry name" value="Fe-ADH-like"/>
    <property type="match status" value="1"/>
</dbReference>
<protein>
    <submittedName>
        <fullName evidence="7">Iron-containing alcohol dehydrogenase</fullName>
    </submittedName>
</protein>
<evidence type="ECO:0000313" key="7">
    <source>
        <dbReference type="EMBL" id="NDW16680.1"/>
    </source>
</evidence>
<dbReference type="FunFam" id="3.40.50.1970:FF:000003">
    <property type="entry name" value="Alcohol dehydrogenase, iron-containing"/>
    <property type="match status" value="1"/>
</dbReference>
<evidence type="ECO:0000256" key="3">
    <source>
        <dbReference type="ARBA" id="ARBA00023002"/>
    </source>
</evidence>
<dbReference type="InterPro" id="IPR018211">
    <property type="entry name" value="ADH_Fe_CS"/>
</dbReference>
<dbReference type="InterPro" id="IPR001670">
    <property type="entry name" value="ADH_Fe/GldA"/>
</dbReference>
<evidence type="ECO:0000313" key="8">
    <source>
        <dbReference type="Proteomes" id="UP000471381"/>
    </source>
</evidence>
<organism evidence="7 8">
    <name type="scientific">Alteromonas genovensis</name>
    <dbReference type="NCBI Taxonomy" id="471225"/>
    <lineage>
        <taxon>Bacteria</taxon>
        <taxon>Pseudomonadati</taxon>
        <taxon>Pseudomonadota</taxon>
        <taxon>Gammaproteobacteria</taxon>
        <taxon>Alteromonadales</taxon>
        <taxon>Alteromonadaceae</taxon>
        <taxon>Alteromonas/Salinimonas group</taxon>
        <taxon>Alteromonas</taxon>
    </lineage>
</organism>
<keyword evidence="3" id="KW-0560">Oxidoreductase</keyword>
<feature type="domain" description="Fe-containing alcohol dehydrogenase-like C-terminal" evidence="6">
    <location>
        <begin position="188"/>
        <end position="388"/>
    </location>
</feature>
<reference evidence="7 8" key="1">
    <citation type="submission" date="2020-01" db="EMBL/GenBank/DDBJ databases">
        <title>Genomes of bacteria type strains.</title>
        <authorList>
            <person name="Chen J."/>
            <person name="Zhu S."/>
            <person name="Yang J."/>
        </authorList>
    </citation>
    <scope>NUCLEOTIDE SEQUENCE [LARGE SCALE GENOMIC DNA]</scope>
    <source>
        <strain evidence="7 8">LMG 24078</strain>
    </source>
</reference>
<feature type="domain" description="Alcohol dehydrogenase iron-type/glycerol dehydrogenase GldA" evidence="5">
    <location>
        <begin position="8"/>
        <end position="175"/>
    </location>
</feature>
<dbReference type="RefSeq" id="WP_163107271.1">
    <property type="nucleotide sequence ID" value="NZ_JAAAWO010000011.1"/>
</dbReference>
<sequence length="389" mass="41140">MTVDIHLPSIMKVGGGAISQLQDMLATLGVKRPCIIADPIMVTLGKVENITSSLSAYANDIQVFSDVMPEPDDRSIDGAVALVKQQQCDGLIALGGGSAIDSAKAIALLATHGGHMRDYKVPRVVSEQSIPIIAIPTTAGTGSECTRVTVISDSQSAEKMLCMGPGLMPKAAILDYELTLSVPYRVAADTGLDALTHAIEAYVSRKSNPFSDQQAIAAMRLIAPHLIAACKNPDDIKAKEAMMLGASLAGLAFSNASVALVHGMSRPLGVHFHVPHGMSNAMLLPLVTAYSLSGSPSKYAEVAHHLGLTCEPGSTGTHEDAHEKLIDFLHHLNRELDVPTMSSFGIEKASYDNIIELMASQALASGSPANNPKVPKPEELEQLYRDAYA</sequence>
<dbReference type="InterPro" id="IPR039697">
    <property type="entry name" value="Alcohol_dehydrogenase_Fe"/>
</dbReference>
<dbReference type="AlphaFoldDB" id="A0A6N9THQ0"/>
<keyword evidence="4" id="KW-0520">NAD</keyword>
<dbReference type="Gene3D" id="1.20.1090.10">
    <property type="entry name" value="Dehydroquinate synthase-like - alpha domain"/>
    <property type="match status" value="1"/>
</dbReference>
<evidence type="ECO:0000259" key="6">
    <source>
        <dbReference type="Pfam" id="PF25137"/>
    </source>
</evidence>
<evidence type="ECO:0000256" key="2">
    <source>
        <dbReference type="ARBA" id="ARBA00007358"/>
    </source>
</evidence>